<evidence type="ECO:0000256" key="10">
    <source>
        <dbReference type="SAM" id="Phobius"/>
    </source>
</evidence>
<evidence type="ECO:0000256" key="8">
    <source>
        <dbReference type="ARBA" id="ARBA00032913"/>
    </source>
</evidence>
<dbReference type="WBParaSite" id="jg19383">
    <property type="protein sequence ID" value="jg19383"/>
    <property type="gene ID" value="jg19383"/>
</dbReference>
<evidence type="ECO:0000256" key="4">
    <source>
        <dbReference type="ARBA" id="ARBA00022692"/>
    </source>
</evidence>
<dbReference type="Pfam" id="PF02190">
    <property type="entry name" value="LON_substr_bdg"/>
    <property type="match status" value="1"/>
</dbReference>
<evidence type="ECO:0000256" key="7">
    <source>
        <dbReference type="ARBA" id="ARBA00023136"/>
    </source>
</evidence>
<dbReference type="Proteomes" id="UP000887574">
    <property type="component" value="Unplaced"/>
</dbReference>
<dbReference type="GO" id="GO:0005787">
    <property type="term" value="C:signal peptidase complex"/>
    <property type="evidence" value="ECO:0007669"/>
    <property type="project" value="InterPro"/>
</dbReference>
<feature type="transmembrane region" description="Helical" evidence="10">
    <location>
        <begin position="30"/>
        <end position="48"/>
    </location>
</feature>
<accession>A0A915DGU4</accession>
<comment type="function">
    <text evidence="9">Component of the signal peptidase complex (SPC) which catalyzes the cleavage of N-terminal signal sequences from nascent proteins as they are translocated into the lumen of the endoplasmic reticulum. Dispensable for SPC enzymatic activity.</text>
</comment>
<feature type="domain" description="Lon N-terminal" evidence="11">
    <location>
        <begin position="172"/>
        <end position="360"/>
    </location>
</feature>
<proteinExistence type="inferred from homology"/>
<keyword evidence="4 10" id="KW-0812">Transmembrane</keyword>
<keyword evidence="6 10" id="KW-1133">Transmembrane helix</keyword>
<dbReference type="SUPFAM" id="SSF88697">
    <property type="entry name" value="PUA domain-like"/>
    <property type="match status" value="1"/>
</dbReference>
<evidence type="ECO:0000256" key="2">
    <source>
        <dbReference type="ARBA" id="ARBA00005245"/>
    </source>
</evidence>
<reference evidence="13" key="1">
    <citation type="submission" date="2022-11" db="UniProtKB">
        <authorList>
            <consortium name="WormBaseParasite"/>
        </authorList>
    </citation>
    <scope>IDENTIFICATION</scope>
</reference>
<sequence>MDGIIQMMPPFMRKYSTYIDFEGQRKAERIFQVILVVHGIVGFIAGYATQQLSVTMYSIGVGFILSCLFVLPPWPMFRRNSLNWQPNSPAEAIASPAPVPTKTDTKETSLKKTCFIIYCVIRVIHGVVLNRKYCNYPTNGGEGGANGGNSGDGYKIWAVLGRQLLSRKRNLTRCLVQFMFPLFPGFGKRVQIVKDEVLKDLLRRKVKCKQPYVGVFVKKDDNDDSESVSSISKLYTVGSFATITDFHDHGDYLVLGIAAHRRIRILEPIEEKVESSPSSTTTQMSKLNGRRTKIRNKEAEKVEPTPNKTIAEGAEGVVYARTENIITEKFERTNEIKASMSAVVQAIRDIVNYSPSLASK</sequence>
<dbReference type="PROSITE" id="PS51787">
    <property type="entry name" value="LON_N"/>
    <property type="match status" value="1"/>
</dbReference>
<evidence type="ECO:0000256" key="1">
    <source>
        <dbReference type="ARBA" id="ARBA00004477"/>
    </source>
</evidence>
<dbReference type="PANTHER" id="PTHR13202:SF0">
    <property type="entry name" value="SIGNAL PEPTIDASE COMPLEX SUBUNIT 1"/>
    <property type="match status" value="1"/>
</dbReference>
<feature type="transmembrane region" description="Helical" evidence="10">
    <location>
        <begin position="54"/>
        <end position="71"/>
    </location>
</feature>
<comment type="similarity">
    <text evidence="2">Belongs to the SPCS1 family.</text>
</comment>
<evidence type="ECO:0000313" key="13">
    <source>
        <dbReference type="WBParaSite" id="jg19383"/>
    </source>
</evidence>
<dbReference type="GO" id="GO:0045047">
    <property type="term" value="P:protein targeting to ER"/>
    <property type="evidence" value="ECO:0007669"/>
    <property type="project" value="TreeGrafter"/>
</dbReference>
<evidence type="ECO:0000256" key="3">
    <source>
        <dbReference type="ARBA" id="ARBA00017059"/>
    </source>
</evidence>
<name>A0A915DGU4_9BILA</name>
<dbReference type="InterPro" id="IPR046336">
    <property type="entry name" value="Lon_prtase_N_sf"/>
</dbReference>
<dbReference type="Pfam" id="PF06645">
    <property type="entry name" value="SPC12"/>
    <property type="match status" value="1"/>
</dbReference>
<evidence type="ECO:0000256" key="6">
    <source>
        <dbReference type="ARBA" id="ARBA00022989"/>
    </source>
</evidence>
<evidence type="ECO:0000256" key="5">
    <source>
        <dbReference type="ARBA" id="ARBA00022824"/>
    </source>
</evidence>
<evidence type="ECO:0000256" key="9">
    <source>
        <dbReference type="ARBA" id="ARBA00045204"/>
    </source>
</evidence>
<dbReference type="InterPro" id="IPR003111">
    <property type="entry name" value="Lon_prtase_N"/>
</dbReference>
<dbReference type="InterPro" id="IPR009542">
    <property type="entry name" value="Spc1/SPCS1"/>
</dbReference>
<organism evidence="12 13">
    <name type="scientific">Ditylenchus dipsaci</name>
    <dbReference type="NCBI Taxonomy" id="166011"/>
    <lineage>
        <taxon>Eukaryota</taxon>
        <taxon>Metazoa</taxon>
        <taxon>Ecdysozoa</taxon>
        <taxon>Nematoda</taxon>
        <taxon>Chromadorea</taxon>
        <taxon>Rhabditida</taxon>
        <taxon>Tylenchina</taxon>
        <taxon>Tylenchomorpha</taxon>
        <taxon>Sphaerularioidea</taxon>
        <taxon>Anguinidae</taxon>
        <taxon>Anguininae</taxon>
        <taxon>Ditylenchus</taxon>
    </lineage>
</organism>
<evidence type="ECO:0000259" key="11">
    <source>
        <dbReference type="PROSITE" id="PS51787"/>
    </source>
</evidence>
<dbReference type="AlphaFoldDB" id="A0A915DGU4"/>
<dbReference type="Gene3D" id="2.30.130.40">
    <property type="entry name" value="LON domain-like"/>
    <property type="match status" value="1"/>
</dbReference>
<protein>
    <recommendedName>
        <fullName evidence="3">Signal peptidase complex subunit 1</fullName>
    </recommendedName>
    <alternativeName>
        <fullName evidence="8">Microsomal signal peptidase 12 kDa subunit</fullName>
    </alternativeName>
</protein>
<dbReference type="PANTHER" id="PTHR13202">
    <property type="entry name" value="MICROSOMAL SIGNAL PEPTIDASE 12 KDA SUBUNIT"/>
    <property type="match status" value="1"/>
</dbReference>
<evidence type="ECO:0000313" key="12">
    <source>
        <dbReference type="Proteomes" id="UP000887574"/>
    </source>
</evidence>
<keyword evidence="5" id="KW-0256">Endoplasmic reticulum</keyword>
<comment type="subcellular location">
    <subcellularLocation>
        <location evidence="1">Endoplasmic reticulum membrane</location>
        <topology evidence="1">Multi-pass membrane protein</topology>
    </subcellularLocation>
</comment>
<dbReference type="GO" id="GO:0006465">
    <property type="term" value="P:signal peptide processing"/>
    <property type="evidence" value="ECO:0007669"/>
    <property type="project" value="InterPro"/>
</dbReference>
<dbReference type="InterPro" id="IPR015947">
    <property type="entry name" value="PUA-like_sf"/>
</dbReference>
<keyword evidence="12" id="KW-1185">Reference proteome</keyword>
<keyword evidence="7 10" id="KW-0472">Membrane</keyword>